<evidence type="ECO:0000259" key="7">
    <source>
        <dbReference type="PROSITE" id="PS50089"/>
    </source>
</evidence>
<evidence type="ECO:0000313" key="8">
    <source>
        <dbReference type="EnsemblPlants" id="Bo6g108770.1"/>
    </source>
</evidence>
<dbReference type="EnsemblPlants" id="Bo6g108770.1">
    <property type="protein sequence ID" value="Bo6g108770.1"/>
    <property type="gene ID" value="Bo6g108770"/>
</dbReference>
<dbReference type="PROSITE" id="PS00518">
    <property type="entry name" value="ZF_RING_1"/>
    <property type="match status" value="1"/>
</dbReference>
<evidence type="ECO:0000313" key="9">
    <source>
        <dbReference type="Proteomes" id="UP000032141"/>
    </source>
</evidence>
<dbReference type="KEGG" id="boe:106299908"/>
<reference evidence="8" key="2">
    <citation type="submission" date="2015-03" db="UniProtKB">
        <authorList>
            <consortium name="EnsemblPlants"/>
        </authorList>
    </citation>
    <scope>IDENTIFICATION</scope>
</reference>
<protein>
    <recommendedName>
        <fullName evidence="7">RING-type domain-containing protein</fullName>
    </recommendedName>
</protein>
<evidence type="ECO:0000256" key="2">
    <source>
        <dbReference type="ARBA" id="ARBA00022771"/>
    </source>
</evidence>
<dbReference type="Proteomes" id="UP000032141">
    <property type="component" value="Chromosome C6"/>
</dbReference>
<evidence type="ECO:0000256" key="3">
    <source>
        <dbReference type="ARBA" id="ARBA00022833"/>
    </source>
</evidence>
<dbReference type="OrthoDB" id="252722at2759"/>
<dbReference type="InterPro" id="IPR013083">
    <property type="entry name" value="Znf_RING/FYVE/PHD"/>
</dbReference>
<evidence type="ECO:0000256" key="4">
    <source>
        <dbReference type="PROSITE-ProRule" id="PRU00175"/>
    </source>
</evidence>
<feature type="compositionally biased region" description="Acidic residues" evidence="5">
    <location>
        <begin position="23"/>
        <end position="41"/>
    </location>
</feature>
<dbReference type="STRING" id="109376.A0A0D3CZ77"/>
<feature type="region of interest" description="Disordered" evidence="5">
    <location>
        <begin position="1"/>
        <end position="41"/>
    </location>
</feature>
<dbReference type="PANTHER" id="PTHR46616:SF1">
    <property type="entry name" value="TRANSCRIPTION FACTOR C2H2 FAMILY-RELATED"/>
    <property type="match status" value="1"/>
</dbReference>
<keyword evidence="9" id="KW-1185">Reference proteome</keyword>
<dbReference type="Gene3D" id="3.30.40.10">
    <property type="entry name" value="Zinc/RING finger domain, C3HC4 (zinc finger)"/>
    <property type="match status" value="1"/>
</dbReference>
<accession>A0A0D3CZ77</accession>
<evidence type="ECO:0000256" key="5">
    <source>
        <dbReference type="SAM" id="MobiDB-lite"/>
    </source>
</evidence>
<keyword evidence="6" id="KW-1133">Transmembrane helix</keyword>
<keyword evidence="3" id="KW-0862">Zinc</keyword>
<keyword evidence="6" id="KW-0812">Transmembrane</keyword>
<dbReference type="InterPro" id="IPR027370">
    <property type="entry name" value="Znf-RING_euk"/>
</dbReference>
<dbReference type="PROSITE" id="PS50089">
    <property type="entry name" value="ZF_RING_2"/>
    <property type="match status" value="1"/>
</dbReference>
<dbReference type="RefSeq" id="XP_013591372.1">
    <property type="nucleotide sequence ID" value="XM_013735918.1"/>
</dbReference>
<dbReference type="HOGENOM" id="CLU_090819_0_0_1"/>
<dbReference type="InterPro" id="IPR017907">
    <property type="entry name" value="Znf_RING_CS"/>
</dbReference>
<keyword evidence="1" id="KW-0479">Metal-binding</keyword>
<feature type="transmembrane region" description="Helical" evidence="6">
    <location>
        <begin position="184"/>
        <end position="208"/>
    </location>
</feature>
<sequence length="249" mass="27995">MWSFASNVIGSIGLKKDPPQPSSDDDDDDEVSNVSRDDDEEEEQGLDCPICFESFNIVENVPYVLWCGHTLCQNCVFALQPAVLRLSTQDIKVPFFVSCPWCQLLSVRVVYNGVLKFPKKNFFLLWMVESMNGDRTRHGGSLVGSDNHQYCSSSSSSSNSNLIPRPVVVHQPSSRQQFSFHKSLDFFISFTSKFPFVIVFLLIVFFAIPGSLVILALYFLLTILLAVPSGLVLYFAYPILERLVNEITS</sequence>
<organism evidence="8 9">
    <name type="scientific">Brassica oleracea var. oleracea</name>
    <dbReference type="NCBI Taxonomy" id="109376"/>
    <lineage>
        <taxon>Eukaryota</taxon>
        <taxon>Viridiplantae</taxon>
        <taxon>Streptophyta</taxon>
        <taxon>Embryophyta</taxon>
        <taxon>Tracheophyta</taxon>
        <taxon>Spermatophyta</taxon>
        <taxon>Magnoliopsida</taxon>
        <taxon>eudicotyledons</taxon>
        <taxon>Gunneridae</taxon>
        <taxon>Pentapetalae</taxon>
        <taxon>rosids</taxon>
        <taxon>malvids</taxon>
        <taxon>Brassicales</taxon>
        <taxon>Brassicaceae</taxon>
        <taxon>Brassiceae</taxon>
        <taxon>Brassica</taxon>
    </lineage>
</organism>
<dbReference type="GeneID" id="106299908"/>
<proteinExistence type="predicted"/>
<dbReference type="Pfam" id="PF13445">
    <property type="entry name" value="zf-RING_UBOX"/>
    <property type="match status" value="1"/>
</dbReference>
<dbReference type="GO" id="GO:0140096">
    <property type="term" value="F:catalytic activity, acting on a protein"/>
    <property type="evidence" value="ECO:0007669"/>
    <property type="project" value="UniProtKB-ARBA"/>
</dbReference>
<dbReference type="AlphaFoldDB" id="A0A0D3CZ77"/>
<dbReference type="SMART" id="SM00184">
    <property type="entry name" value="RING"/>
    <property type="match status" value="1"/>
</dbReference>
<dbReference type="RefSeq" id="XP_013591374.1">
    <property type="nucleotide sequence ID" value="XM_013735920.1"/>
</dbReference>
<reference evidence="8 9" key="1">
    <citation type="journal article" date="2014" name="Genome Biol.">
        <title>Transcriptome and methylome profiling reveals relics of genome dominance in the mesopolyploid Brassica oleracea.</title>
        <authorList>
            <person name="Parkin I.A."/>
            <person name="Koh C."/>
            <person name="Tang H."/>
            <person name="Robinson S.J."/>
            <person name="Kagale S."/>
            <person name="Clarke W.E."/>
            <person name="Town C.D."/>
            <person name="Nixon J."/>
            <person name="Krishnakumar V."/>
            <person name="Bidwell S.L."/>
            <person name="Denoeud F."/>
            <person name="Belcram H."/>
            <person name="Links M.G."/>
            <person name="Just J."/>
            <person name="Clarke C."/>
            <person name="Bender T."/>
            <person name="Huebert T."/>
            <person name="Mason A.S."/>
            <person name="Pires J.C."/>
            <person name="Barker G."/>
            <person name="Moore J."/>
            <person name="Walley P.G."/>
            <person name="Manoli S."/>
            <person name="Batley J."/>
            <person name="Edwards D."/>
            <person name="Nelson M.N."/>
            <person name="Wang X."/>
            <person name="Paterson A.H."/>
            <person name="King G."/>
            <person name="Bancroft I."/>
            <person name="Chalhoub B."/>
            <person name="Sharpe A.G."/>
        </authorList>
    </citation>
    <scope>NUCLEOTIDE SEQUENCE</scope>
    <source>
        <strain evidence="8 9">cv. TO1000</strain>
    </source>
</reference>
<dbReference type="eggNOG" id="ENOG502QRSP">
    <property type="taxonomic scope" value="Eukaryota"/>
</dbReference>
<dbReference type="Gramene" id="Bo6g108770.1">
    <property type="protein sequence ID" value="Bo6g108770.1"/>
    <property type="gene ID" value="Bo6g108770"/>
</dbReference>
<evidence type="ECO:0000256" key="6">
    <source>
        <dbReference type="SAM" id="Phobius"/>
    </source>
</evidence>
<evidence type="ECO:0000256" key="1">
    <source>
        <dbReference type="ARBA" id="ARBA00022723"/>
    </source>
</evidence>
<dbReference type="InterPro" id="IPR001841">
    <property type="entry name" value="Znf_RING"/>
</dbReference>
<dbReference type="OMA" id="LYFAFPM"/>
<feature type="transmembrane region" description="Helical" evidence="6">
    <location>
        <begin position="214"/>
        <end position="237"/>
    </location>
</feature>
<dbReference type="GO" id="GO:0008270">
    <property type="term" value="F:zinc ion binding"/>
    <property type="evidence" value="ECO:0007669"/>
    <property type="project" value="UniProtKB-KW"/>
</dbReference>
<keyword evidence="2 4" id="KW-0863">Zinc-finger</keyword>
<keyword evidence="6" id="KW-0472">Membrane</keyword>
<feature type="domain" description="RING-type" evidence="7">
    <location>
        <begin position="48"/>
        <end position="103"/>
    </location>
</feature>
<dbReference type="SUPFAM" id="SSF57850">
    <property type="entry name" value="RING/U-box"/>
    <property type="match status" value="1"/>
</dbReference>
<name>A0A0D3CZ77_BRAOL</name>
<dbReference type="PANTHER" id="PTHR46616">
    <property type="entry name" value="UBIQUITIN-PROTEIN LIGASE"/>
    <property type="match status" value="1"/>
</dbReference>